<dbReference type="SUPFAM" id="SSF51161">
    <property type="entry name" value="Trimeric LpxA-like enzymes"/>
    <property type="match status" value="1"/>
</dbReference>
<evidence type="ECO:0000313" key="3">
    <source>
        <dbReference type="Proteomes" id="UP000251075"/>
    </source>
</evidence>
<accession>A0A364NZ31</accession>
<reference evidence="2 3" key="1">
    <citation type="submission" date="2017-11" db="EMBL/GenBank/DDBJ databases">
        <title>Draft genome sequence of magnetotactic bacterium Magnetospirillum kuznetsovii LBB-42.</title>
        <authorList>
            <person name="Grouzdev D.S."/>
            <person name="Rysina M.S."/>
            <person name="Baslerov R.V."/>
            <person name="Koziaeva V."/>
        </authorList>
    </citation>
    <scope>NUCLEOTIDE SEQUENCE [LARGE SCALE GENOMIC DNA]</scope>
    <source>
        <strain evidence="2 3">LBB-42</strain>
    </source>
</reference>
<dbReference type="Gene3D" id="2.160.10.10">
    <property type="entry name" value="Hexapeptide repeat proteins"/>
    <property type="match status" value="1"/>
</dbReference>
<proteinExistence type="predicted"/>
<organism evidence="2 3">
    <name type="scientific">Paramagnetospirillum kuznetsovii</name>
    <dbReference type="NCBI Taxonomy" id="2053833"/>
    <lineage>
        <taxon>Bacteria</taxon>
        <taxon>Pseudomonadati</taxon>
        <taxon>Pseudomonadota</taxon>
        <taxon>Alphaproteobacteria</taxon>
        <taxon>Rhodospirillales</taxon>
        <taxon>Magnetospirillaceae</taxon>
        <taxon>Paramagnetospirillum</taxon>
    </lineage>
</organism>
<dbReference type="AlphaFoldDB" id="A0A364NZ31"/>
<protein>
    <submittedName>
        <fullName evidence="2">Phenylacetic acid degradation protein PaaY</fullName>
    </submittedName>
</protein>
<dbReference type="CDD" id="cd04745">
    <property type="entry name" value="LbH_paaY_like"/>
    <property type="match status" value="1"/>
</dbReference>
<dbReference type="Pfam" id="PF00132">
    <property type="entry name" value="Hexapep"/>
    <property type="match status" value="2"/>
</dbReference>
<dbReference type="RefSeq" id="WP_112144022.1">
    <property type="nucleotide sequence ID" value="NZ_PGTO01000005.1"/>
</dbReference>
<dbReference type="PANTHER" id="PTHR13061:SF29">
    <property type="entry name" value="GAMMA CARBONIC ANHYDRASE-LIKE 1, MITOCHONDRIAL-RELATED"/>
    <property type="match status" value="1"/>
</dbReference>
<name>A0A364NZ31_9PROT</name>
<dbReference type="PANTHER" id="PTHR13061">
    <property type="entry name" value="DYNACTIN SUBUNIT P25"/>
    <property type="match status" value="1"/>
</dbReference>
<keyword evidence="3" id="KW-1185">Reference proteome</keyword>
<evidence type="ECO:0000256" key="1">
    <source>
        <dbReference type="SAM" id="MobiDB-lite"/>
    </source>
</evidence>
<sequence length="207" mass="21580">MTGLCYSFEGMIPVVHPSSFVHPTAVLIGDVRIGPGCYIGPGASLRADFSSVIIGAGVNIQDYCILHGTPGFHTTIEDNGHVGHGSVVHGCLIRRNALIGMSSAIYDGAEVGENAIIGAMAFVPAGAKIPPGVLAAGLPAKVLRALSAEEIARKTRGTEAYQMLAAKCLESFKPCQPLPEPEPGRESMDPSAIWPDDLTRHKPGGKG</sequence>
<dbReference type="OrthoDB" id="9803036at2"/>
<dbReference type="EMBL" id="PGTO01000005">
    <property type="protein sequence ID" value="RAU22331.1"/>
    <property type="molecule type" value="Genomic_DNA"/>
</dbReference>
<dbReference type="InterPro" id="IPR011004">
    <property type="entry name" value="Trimer_LpxA-like_sf"/>
</dbReference>
<comment type="caution">
    <text evidence="2">The sequence shown here is derived from an EMBL/GenBank/DDBJ whole genome shotgun (WGS) entry which is preliminary data.</text>
</comment>
<dbReference type="Proteomes" id="UP000251075">
    <property type="component" value="Unassembled WGS sequence"/>
</dbReference>
<gene>
    <name evidence="2" type="ORF">CU669_09445</name>
</gene>
<evidence type="ECO:0000313" key="2">
    <source>
        <dbReference type="EMBL" id="RAU22331.1"/>
    </source>
</evidence>
<feature type="region of interest" description="Disordered" evidence="1">
    <location>
        <begin position="175"/>
        <end position="207"/>
    </location>
</feature>
<dbReference type="InterPro" id="IPR050484">
    <property type="entry name" value="Transf_Hexapept/Carb_Anhydrase"/>
</dbReference>
<dbReference type="InterPro" id="IPR001451">
    <property type="entry name" value="Hexapep"/>
</dbReference>